<dbReference type="AlphaFoldDB" id="A0A3M3CXU4"/>
<evidence type="ECO:0000259" key="6">
    <source>
        <dbReference type="PROSITE" id="PS50035"/>
    </source>
</evidence>
<gene>
    <name evidence="7" type="ORF">ALQ44_05049</name>
</gene>
<feature type="compositionally biased region" description="Basic and acidic residues" evidence="5">
    <location>
        <begin position="665"/>
        <end position="676"/>
    </location>
</feature>
<feature type="domain" description="PLD phosphodiesterase" evidence="6">
    <location>
        <begin position="566"/>
        <end position="593"/>
    </location>
</feature>
<comment type="caution">
    <text evidence="7">The sequence shown here is derived from an EMBL/GenBank/DDBJ whole genome shotgun (WGS) entry which is preliminary data.</text>
</comment>
<evidence type="ECO:0000256" key="1">
    <source>
        <dbReference type="ARBA" id="ARBA00000798"/>
    </source>
</evidence>
<accession>A0A3M3CXU4</accession>
<evidence type="ECO:0000313" key="8">
    <source>
        <dbReference type="Proteomes" id="UP000276886"/>
    </source>
</evidence>
<reference evidence="7 8" key="1">
    <citation type="submission" date="2018-08" db="EMBL/GenBank/DDBJ databases">
        <title>Recombination of ecologically and evolutionarily significant loci maintains genetic cohesion in the Pseudomonas syringae species complex.</title>
        <authorList>
            <person name="Dillon M."/>
            <person name="Thakur S."/>
            <person name="Almeida R.N.D."/>
            <person name="Weir B.S."/>
            <person name="Guttman D.S."/>
        </authorList>
    </citation>
    <scope>NUCLEOTIDE SEQUENCE [LARGE SCALE GENOMIC DNA]</scope>
    <source>
        <strain evidence="7 8">ICMP 2788</strain>
    </source>
</reference>
<name>A0A3M3CXU4_PSESJ</name>
<dbReference type="SUPFAM" id="SSF56024">
    <property type="entry name" value="Phospholipase D/nuclease"/>
    <property type="match status" value="2"/>
</dbReference>
<dbReference type="PROSITE" id="PS50035">
    <property type="entry name" value="PLD"/>
    <property type="match status" value="1"/>
</dbReference>
<sequence>MWCAVDGNAAGYRGPLRNRDEYNTQHKRTGSLTMTTPSITTPVATSKNMSCNINMPWFVQGTEYCPTEATFEPLVNGERAFGAVYDAIMAAKHSVEIICWGFQPSMYFKRGDTSSLCIGELLAMKADENVKVRILCWSDSAHLTAAFSENMTPGRNLASGWDDLRNETQHAIDWEWYRRATKSTLGNRSLLLDRNGTALAGAFSFGKEPFKNIEFVVRDMSLSDRVEIAWQVAMRSTDKDRPTWNKIMTTVGMTSIPTHHQKMVLVDYETPNKAVGFVMGHNSLDAYWDNDDHSAARMHAQFGRNGATPRQDISSRVTGPILEYLNHNFTQAWKHETGVDLLSARRHVADQLKTRKGHGPRLIAQVLRTQPQENKRDIREMYLKAAGNANSFMYLENQYFRWPPLAEKIKENVLRQFAEGRSLIEHGPLYLFVVTNSTEEGMGDGTINTYRMLRQLGRPELMPEVTRYERDKELEAQVAQAKERYDTAKGKITIIEGTYGRSFNPAMSKLWEPQRKAAEAAEAEYRALKAKLPADKAEPLTVPRTEGLKVLICTLVATDSPPEKWMDVYIHSKLMIIDDVFTTLGSSNINTRSMEVDSELNICVEDPAVTKPLRKHLWSIHTDSEGSGDDIETAFSTWSRIASFNAANRKNKENTNRPTHSLTEFYRDSKKRSNLD</sequence>
<dbReference type="Pfam" id="PF13091">
    <property type="entry name" value="PLDc_2"/>
    <property type="match status" value="1"/>
</dbReference>
<evidence type="ECO:0000256" key="5">
    <source>
        <dbReference type="SAM" id="MobiDB-lite"/>
    </source>
</evidence>
<dbReference type="InterPro" id="IPR001736">
    <property type="entry name" value="PLipase_D/transphosphatidylase"/>
</dbReference>
<dbReference type="Proteomes" id="UP000276886">
    <property type="component" value="Unassembled WGS sequence"/>
</dbReference>
<evidence type="ECO:0000256" key="2">
    <source>
        <dbReference type="ARBA" id="ARBA00022737"/>
    </source>
</evidence>
<dbReference type="GO" id="GO:0004630">
    <property type="term" value="F:phospholipase D activity"/>
    <property type="evidence" value="ECO:0007669"/>
    <property type="project" value="UniProtKB-EC"/>
</dbReference>
<dbReference type="GO" id="GO:0009395">
    <property type="term" value="P:phospholipid catabolic process"/>
    <property type="evidence" value="ECO:0007669"/>
    <property type="project" value="TreeGrafter"/>
</dbReference>
<keyword evidence="4" id="KW-0443">Lipid metabolism</keyword>
<keyword evidence="3" id="KW-0378">Hydrolase</keyword>
<dbReference type="InterPro" id="IPR015679">
    <property type="entry name" value="PLipase_D_fam"/>
</dbReference>
<proteinExistence type="predicted"/>
<dbReference type="InterPro" id="IPR025202">
    <property type="entry name" value="PLD-like_dom"/>
</dbReference>
<comment type="catalytic activity">
    <reaction evidence="1">
        <text>a 1,2-diacyl-sn-glycero-3-phosphocholine + H2O = a 1,2-diacyl-sn-glycero-3-phosphate + choline + H(+)</text>
        <dbReference type="Rhea" id="RHEA:14445"/>
        <dbReference type="ChEBI" id="CHEBI:15354"/>
        <dbReference type="ChEBI" id="CHEBI:15377"/>
        <dbReference type="ChEBI" id="CHEBI:15378"/>
        <dbReference type="ChEBI" id="CHEBI:57643"/>
        <dbReference type="ChEBI" id="CHEBI:58608"/>
        <dbReference type="EC" id="3.1.4.4"/>
    </reaction>
</comment>
<dbReference type="EMBL" id="RBPQ01000046">
    <property type="protein sequence ID" value="RMO31996.1"/>
    <property type="molecule type" value="Genomic_DNA"/>
</dbReference>
<dbReference type="Gene3D" id="3.30.870.10">
    <property type="entry name" value="Endonuclease Chain A"/>
    <property type="match status" value="2"/>
</dbReference>
<evidence type="ECO:0000256" key="4">
    <source>
        <dbReference type="ARBA" id="ARBA00023098"/>
    </source>
</evidence>
<dbReference type="SMART" id="SM00155">
    <property type="entry name" value="PLDc"/>
    <property type="match status" value="2"/>
</dbReference>
<feature type="region of interest" description="Disordered" evidence="5">
    <location>
        <begin position="649"/>
        <end position="676"/>
    </location>
</feature>
<protein>
    <submittedName>
        <fullName evidence="7">Phospholipase D protein</fullName>
    </submittedName>
</protein>
<evidence type="ECO:0000313" key="7">
    <source>
        <dbReference type="EMBL" id="RMO31996.1"/>
    </source>
</evidence>
<dbReference type="PANTHER" id="PTHR18896:SF76">
    <property type="entry name" value="PHOSPHOLIPASE"/>
    <property type="match status" value="1"/>
</dbReference>
<dbReference type="PANTHER" id="PTHR18896">
    <property type="entry name" value="PHOSPHOLIPASE D"/>
    <property type="match status" value="1"/>
</dbReference>
<keyword evidence="2" id="KW-0677">Repeat</keyword>
<evidence type="ECO:0000256" key="3">
    <source>
        <dbReference type="ARBA" id="ARBA00022801"/>
    </source>
</evidence>
<organism evidence="7 8">
    <name type="scientific">Pseudomonas syringae pv. pisi</name>
    <dbReference type="NCBI Taxonomy" id="59510"/>
    <lineage>
        <taxon>Bacteria</taxon>
        <taxon>Pseudomonadati</taxon>
        <taxon>Pseudomonadota</taxon>
        <taxon>Gammaproteobacteria</taxon>
        <taxon>Pseudomonadales</taxon>
        <taxon>Pseudomonadaceae</taxon>
        <taxon>Pseudomonas</taxon>
        <taxon>Pseudomonas syringae</taxon>
    </lineage>
</organism>